<protein>
    <submittedName>
        <fullName evidence="1">Uncharacterized protein</fullName>
    </submittedName>
</protein>
<dbReference type="EMBL" id="CM047580">
    <property type="protein sequence ID" value="KAI9921470.1"/>
    <property type="molecule type" value="Genomic_DNA"/>
</dbReference>
<evidence type="ECO:0000313" key="1">
    <source>
        <dbReference type="EMBL" id="KAI9921470.1"/>
    </source>
</evidence>
<dbReference type="Proteomes" id="UP001163321">
    <property type="component" value="Chromosome 1"/>
</dbReference>
<comment type="caution">
    <text evidence="1">The sequence shown here is derived from an EMBL/GenBank/DDBJ whole genome shotgun (WGS) entry which is preliminary data.</text>
</comment>
<name>A0ACC0WTX4_9STRA</name>
<proteinExistence type="predicted"/>
<keyword evidence="2" id="KW-1185">Reference proteome</keyword>
<gene>
    <name evidence="1" type="ORF">PsorP6_001304</name>
</gene>
<organism evidence="1 2">
    <name type="scientific">Peronosclerospora sorghi</name>
    <dbReference type="NCBI Taxonomy" id="230839"/>
    <lineage>
        <taxon>Eukaryota</taxon>
        <taxon>Sar</taxon>
        <taxon>Stramenopiles</taxon>
        <taxon>Oomycota</taxon>
        <taxon>Peronosporomycetes</taxon>
        <taxon>Peronosporales</taxon>
        <taxon>Peronosporaceae</taxon>
        <taxon>Peronosclerospora</taxon>
    </lineage>
</organism>
<sequence>MSAIESANDDNELKNRAEAAEFSFEGIRQLLAPLFLLVINRVGGEYCCFFVHFIVVVLQRAFKIQLVEQSKIFRCSAILCYWFLFDVIICGNVIFMPIVYKIYLRFIQAPLCMCHSVFVDCSSHRSSRHLLNHLLLTD</sequence>
<reference evidence="1 2" key="1">
    <citation type="journal article" date="2022" name="bioRxiv">
        <title>The genome of the oomycete Peronosclerospora sorghi, a cosmopolitan pathogen of maize and sorghum, is inflated with dispersed pseudogenes.</title>
        <authorList>
            <person name="Fletcher K."/>
            <person name="Martin F."/>
            <person name="Isakeit T."/>
            <person name="Cavanaugh K."/>
            <person name="Magill C."/>
            <person name="Michelmore R."/>
        </authorList>
    </citation>
    <scope>NUCLEOTIDE SEQUENCE [LARGE SCALE GENOMIC DNA]</scope>
    <source>
        <strain evidence="1">P6</strain>
    </source>
</reference>
<accession>A0ACC0WTX4</accession>
<evidence type="ECO:0000313" key="2">
    <source>
        <dbReference type="Proteomes" id="UP001163321"/>
    </source>
</evidence>